<feature type="compositionally biased region" description="Basic and acidic residues" evidence="1">
    <location>
        <begin position="62"/>
        <end position="71"/>
    </location>
</feature>
<sequence length="687" mass="75243">MSTLGSMLSDTCASWMRSMNSCFGRGDKSSSNTEKPIVIKREQQPTFIPPLYAEPVFSNERSFEQTLERQRGRSRSVKGARSSHGGSVSRSRARWLSRSSSRPRQRPQISAPTNFRHVHSESFQYPSPSDHPSQQCLLPQTQPQPQQQEQQQQHIYEQQQQLPKRSRPPSFHPIELSIRASPLLPHFVGDDNETTTRITPPPPAHIVENNNITQWDISSSTMGPNDVDYPTSFHLSRHAVGQVQQSSTNSQFPPRIPPKSRARAHTAPSTDIMLERIASAMLEKEKLQAEIDELVERQSVYKGSRPGSPVGYSGMIIYGAPISVQLTNTRQTASESMPVFDVPAMPAAAPSFAERVSYDERRPKTAPSSSQPQGPGTFSAMSGGSATPDGTTLALAVAAFNSHPPMINFAHHWYGQHGFDHAANGDRPVSSASTARANESRSRTSTGPAPPQRIITSEFDRPLAPPLPLVLRPPLRKKKSFSRVSNWLFPGNNGSVSDNYSNSSPTDTYHSNSYSKRHEHSISKDSITNVPRPIKENEGYYQCFSPSQGSNQQYQQQQQQQGNNQSDSASSASSLSSWRSEEEEVPTTTWSLGSSPVRQTPGQTPKQTPVLSADEASFAVNAAFSAAPRTTEEIKVQGTEEGVINGSGLQTGEGVEGGDTGTCVTITGLKIPEHRNGHRPQSVGVAF</sequence>
<dbReference type="VEuPathDB" id="FungiDB:SMAC_01014"/>
<name>A0A8S8ZPN0_SORMA</name>
<feature type="compositionally biased region" description="Polar residues" evidence="1">
    <location>
        <begin position="586"/>
        <end position="610"/>
    </location>
</feature>
<feature type="region of interest" description="Disordered" evidence="1">
    <location>
        <begin position="631"/>
        <end position="658"/>
    </location>
</feature>
<dbReference type="EMBL" id="NMPR01000048">
    <property type="protein sequence ID" value="KAA8632797.1"/>
    <property type="molecule type" value="Genomic_DNA"/>
</dbReference>
<feature type="region of interest" description="Disordered" evidence="1">
    <location>
        <begin position="62"/>
        <end position="172"/>
    </location>
</feature>
<dbReference type="Proteomes" id="UP000433876">
    <property type="component" value="Unassembled WGS sequence"/>
</dbReference>
<accession>A0A8S8ZPN0</accession>
<feature type="compositionally biased region" description="Low complexity" evidence="1">
    <location>
        <begin position="132"/>
        <end position="163"/>
    </location>
</feature>
<proteinExistence type="predicted"/>
<feature type="compositionally biased region" description="Polar residues" evidence="1">
    <location>
        <begin position="121"/>
        <end position="131"/>
    </location>
</feature>
<evidence type="ECO:0000313" key="2">
    <source>
        <dbReference type="EMBL" id="KAA8632797.1"/>
    </source>
</evidence>
<feature type="compositionally biased region" description="Polar residues" evidence="1">
    <location>
        <begin position="430"/>
        <end position="447"/>
    </location>
</feature>
<feature type="compositionally biased region" description="Gly residues" evidence="1">
    <location>
        <begin position="649"/>
        <end position="658"/>
    </location>
</feature>
<feature type="region of interest" description="Disordered" evidence="1">
    <location>
        <begin position="23"/>
        <end position="44"/>
    </location>
</feature>
<evidence type="ECO:0000256" key="1">
    <source>
        <dbReference type="SAM" id="MobiDB-lite"/>
    </source>
</evidence>
<evidence type="ECO:0000313" key="3">
    <source>
        <dbReference type="Proteomes" id="UP000433876"/>
    </source>
</evidence>
<feature type="compositionally biased region" description="Polar residues" evidence="1">
    <location>
        <begin position="242"/>
        <end position="252"/>
    </location>
</feature>
<feature type="region of interest" description="Disordered" evidence="1">
    <location>
        <begin position="238"/>
        <end position="267"/>
    </location>
</feature>
<feature type="compositionally biased region" description="Polar residues" evidence="1">
    <location>
        <begin position="366"/>
        <end position="386"/>
    </location>
</feature>
<feature type="compositionally biased region" description="Polar residues" evidence="1">
    <location>
        <begin position="492"/>
        <end position="514"/>
    </location>
</feature>
<organism evidence="2 3">
    <name type="scientific">Sordaria macrospora</name>
    <dbReference type="NCBI Taxonomy" id="5147"/>
    <lineage>
        <taxon>Eukaryota</taxon>
        <taxon>Fungi</taxon>
        <taxon>Dikarya</taxon>
        <taxon>Ascomycota</taxon>
        <taxon>Pezizomycotina</taxon>
        <taxon>Sordariomycetes</taxon>
        <taxon>Sordariomycetidae</taxon>
        <taxon>Sordariales</taxon>
        <taxon>Sordariaceae</taxon>
        <taxon>Sordaria</taxon>
    </lineage>
</organism>
<feature type="compositionally biased region" description="Basic residues" evidence="1">
    <location>
        <begin position="91"/>
        <end position="105"/>
    </location>
</feature>
<dbReference type="AlphaFoldDB" id="A0A8S8ZPN0"/>
<feature type="region of interest" description="Disordered" evidence="1">
    <location>
        <begin position="424"/>
        <end position="471"/>
    </location>
</feature>
<comment type="caution">
    <text evidence="2">The sequence shown here is derived from an EMBL/GenBank/DDBJ whole genome shotgun (WGS) entry which is preliminary data.</text>
</comment>
<feature type="compositionally biased region" description="Low complexity" evidence="1">
    <location>
        <begin position="545"/>
        <end position="577"/>
    </location>
</feature>
<feature type="region of interest" description="Disordered" evidence="1">
    <location>
        <begin position="185"/>
        <end position="208"/>
    </location>
</feature>
<gene>
    <name evidence="2" type="ORF">SMACR_01014</name>
</gene>
<feature type="compositionally biased region" description="Low complexity" evidence="1">
    <location>
        <begin position="79"/>
        <end position="90"/>
    </location>
</feature>
<protein>
    <submittedName>
        <fullName evidence="2">Uncharacterized protein</fullName>
    </submittedName>
</protein>
<feature type="region of interest" description="Disordered" evidence="1">
    <location>
        <begin position="492"/>
        <end position="610"/>
    </location>
</feature>
<feature type="region of interest" description="Disordered" evidence="1">
    <location>
        <begin position="355"/>
        <end position="386"/>
    </location>
</feature>
<reference evidence="2 3" key="1">
    <citation type="submission" date="2017-07" db="EMBL/GenBank/DDBJ databases">
        <title>Genome sequence of the Sordaria macrospora wild type strain R19027.</title>
        <authorList>
            <person name="Nowrousian M."/>
            <person name="Teichert I."/>
            <person name="Kueck U."/>
        </authorList>
    </citation>
    <scope>NUCLEOTIDE SEQUENCE [LARGE SCALE GENOMIC DNA]</scope>
    <source>
        <strain evidence="2 3">R19027</strain>
        <tissue evidence="2">Mycelium</tissue>
    </source>
</reference>